<name>A0A830GW42_9CREN</name>
<organism evidence="1 2">
    <name type="scientific">Thermocladium modestius</name>
    <dbReference type="NCBI Taxonomy" id="62609"/>
    <lineage>
        <taxon>Archaea</taxon>
        <taxon>Thermoproteota</taxon>
        <taxon>Thermoprotei</taxon>
        <taxon>Thermoproteales</taxon>
        <taxon>Thermoproteaceae</taxon>
        <taxon>Thermocladium</taxon>
    </lineage>
</organism>
<reference evidence="1" key="1">
    <citation type="journal article" date="2014" name="Int. J. Syst. Evol. Microbiol.">
        <title>Complete genome sequence of Corynebacterium casei LMG S-19264T (=DSM 44701T), isolated from a smear-ripened cheese.</title>
        <authorList>
            <consortium name="US DOE Joint Genome Institute (JGI-PGF)"/>
            <person name="Walter F."/>
            <person name="Albersmeier A."/>
            <person name="Kalinowski J."/>
            <person name="Ruckert C."/>
        </authorList>
    </citation>
    <scope>NUCLEOTIDE SEQUENCE</scope>
    <source>
        <strain evidence="1">JCM 10088</strain>
    </source>
</reference>
<evidence type="ECO:0000313" key="2">
    <source>
        <dbReference type="Proteomes" id="UP000610960"/>
    </source>
</evidence>
<dbReference type="EMBL" id="BMNL01000004">
    <property type="protein sequence ID" value="GGP22519.1"/>
    <property type="molecule type" value="Genomic_DNA"/>
</dbReference>
<protein>
    <submittedName>
        <fullName evidence="1">Uncharacterized protein</fullName>
    </submittedName>
</protein>
<dbReference type="Proteomes" id="UP000610960">
    <property type="component" value="Unassembled WGS sequence"/>
</dbReference>
<gene>
    <name evidence="1" type="ORF">GCM10007981_18910</name>
</gene>
<keyword evidence="2" id="KW-1185">Reference proteome</keyword>
<proteinExistence type="predicted"/>
<dbReference type="AlphaFoldDB" id="A0A830GW42"/>
<comment type="caution">
    <text evidence="1">The sequence shown here is derived from an EMBL/GenBank/DDBJ whole genome shotgun (WGS) entry which is preliminary data.</text>
</comment>
<accession>A0A830GW42</accession>
<reference evidence="1" key="2">
    <citation type="submission" date="2020-09" db="EMBL/GenBank/DDBJ databases">
        <authorList>
            <person name="Sun Q."/>
            <person name="Ohkuma M."/>
        </authorList>
    </citation>
    <scope>NUCLEOTIDE SEQUENCE</scope>
    <source>
        <strain evidence="1">JCM 10088</strain>
    </source>
</reference>
<evidence type="ECO:0000313" key="1">
    <source>
        <dbReference type="EMBL" id="GGP22519.1"/>
    </source>
</evidence>
<sequence>MGGGDMVLVDGTGTAGLFMVTTSTTAATTKTAAIAAITNRLSIKHGTAPLFYKLRLRPYIQGQNGSRFA</sequence>